<evidence type="ECO:0000313" key="2">
    <source>
        <dbReference type="EMBL" id="JAE10293.1"/>
    </source>
</evidence>
<protein>
    <submittedName>
        <fullName evidence="2">Uncharacterized protein</fullName>
    </submittedName>
</protein>
<proteinExistence type="predicted"/>
<feature type="compositionally biased region" description="Low complexity" evidence="1">
    <location>
        <begin position="1"/>
        <end position="40"/>
    </location>
</feature>
<sequence>MDSSSTSRQCSSSPSQLSTPSTSRRLAAPPAPGPRSSSPPWIQSRAGQDTTVVGRVLLSSEVRGGQRDPRLSASLR</sequence>
<reference evidence="2" key="1">
    <citation type="submission" date="2014-09" db="EMBL/GenBank/DDBJ databases">
        <authorList>
            <person name="Magalhaes I.L.F."/>
            <person name="Oliveira U."/>
            <person name="Santos F.R."/>
            <person name="Vidigal T.H.D.A."/>
            <person name="Brescovit A.D."/>
            <person name="Santos A.J."/>
        </authorList>
    </citation>
    <scope>NUCLEOTIDE SEQUENCE</scope>
    <source>
        <tissue evidence="2">Shoot tissue taken approximately 20 cm above the soil surface</tissue>
    </source>
</reference>
<evidence type="ECO:0000256" key="1">
    <source>
        <dbReference type="SAM" id="MobiDB-lite"/>
    </source>
</evidence>
<dbReference type="EMBL" id="GBRH01187603">
    <property type="protein sequence ID" value="JAE10293.1"/>
    <property type="molecule type" value="Transcribed_RNA"/>
</dbReference>
<feature type="region of interest" description="Disordered" evidence="1">
    <location>
        <begin position="1"/>
        <end position="48"/>
    </location>
</feature>
<organism evidence="2">
    <name type="scientific">Arundo donax</name>
    <name type="common">Giant reed</name>
    <name type="synonym">Donax arundinaceus</name>
    <dbReference type="NCBI Taxonomy" id="35708"/>
    <lineage>
        <taxon>Eukaryota</taxon>
        <taxon>Viridiplantae</taxon>
        <taxon>Streptophyta</taxon>
        <taxon>Embryophyta</taxon>
        <taxon>Tracheophyta</taxon>
        <taxon>Spermatophyta</taxon>
        <taxon>Magnoliopsida</taxon>
        <taxon>Liliopsida</taxon>
        <taxon>Poales</taxon>
        <taxon>Poaceae</taxon>
        <taxon>PACMAD clade</taxon>
        <taxon>Arundinoideae</taxon>
        <taxon>Arundineae</taxon>
        <taxon>Arundo</taxon>
    </lineage>
</organism>
<reference evidence="2" key="2">
    <citation type="journal article" date="2015" name="Data Brief">
        <title>Shoot transcriptome of the giant reed, Arundo donax.</title>
        <authorList>
            <person name="Barrero R.A."/>
            <person name="Guerrero F.D."/>
            <person name="Moolhuijzen P."/>
            <person name="Goolsby J.A."/>
            <person name="Tidwell J."/>
            <person name="Bellgard S.E."/>
            <person name="Bellgard M.I."/>
        </authorList>
    </citation>
    <scope>NUCLEOTIDE SEQUENCE</scope>
    <source>
        <tissue evidence="2">Shoot tissue taken approximately 20 cm above the soil surface</tissue>
    </source>
</reference>
<dbReference type="AlphaFoldDB" id="A0A0A9FPR8"/>
<accession>A0A0A9FPR8</accession>
<name>A0A0A9FPR8_ARUDO</name>